<dbReference type="InterPro" id="IPR011037">
    <property type="entry name" value="Pyrv_Knase-like_insert_dom_sf"/>
</dbReference>
<dbReference type="InterPro" id="IPR005163">
    <property type="entry name" value="Tri_helical_YiiM-like"/>
</dbReference>
<gene>
    <name evidence="2" type="ORF">KME60_15345</name>
</gene>
<dbReference type="PANTHER" id="PTHR30212">
    <property type="entry name" value="PROTEIN YIIM"/>
    <property type="match status" value="1"/>
</dbReference>
<dbReference type="GO" id="GO:0030151">
    <property type="term" value="F:molybdenum ion binding"/>
    <property type="evidence" value="ECO:0007669"/>
    <property type="project" value="InterPro"/>
</dbReference>
<dbReference type="GO" id="GO:0030170">
    <property type="term" value="F:pyridoxal phosphate binding"/>
    <property type="evidence" value="ECO:0007669"/>
    <property type="project" value="InterPro"/>
</dbReference>
<dbReference type="EMBL" id="JAHHGZ010000015">
    <property type="protein sequence ID" value="MBW4668757.1"/>
    <property type="molecule type" value="Genomic_DNA"/>
</dbReference>
<evidence type="ECO:0000259" key="1">
    <source>
        <dbReference type="PROSITE" id="PS51340"/>
    </source>
</evidence>
<dbReference type="Proteomes" id="UP000729701">
    <property type="component" value="Unassembled WGS sequence"/>
</dbReference>
<dbReference type="PROSITE" id="PS51340">
    <property type="entry name" value="MOSC"/>
    <property type="match status" value="1"/>
</dbReference>
<evidence type="ECO:0000313" key="3">
    <source>
        <dbReference type="Proteomes" id="UP000729701"/>
    </source>
</evidence>
<name>A0A951UTH8_9CYAN</name>
<dbReference type="Pfam" id="PF03473">
    <property type="entry name" value="MOSC"/>
    <property type="match status" value="1"/>
</dbReference>
<accession>A0A951UTH8</accession>
<organism evidence="2 3">
    <name type="scientific">Cyanomargarita calcarea GSE-NOS-MK-12-04C</name>
    <dbReference type="NCBI Taxonomy" id="2839659"/>
    <lineage>
        <taxon>Bacteria</taxon>
        <taxon>Bacillati</taxon>
        <taxon>Cyanobacteriota</taxon>
        <taxon>Cyanophyceae</taxon>
        <taxon>Nostocales</taxon>
        <taxon>Cyanomargaritaceae</taxon>
        <taxon>Cyanomargarita</taxon>
    </lineage>
</organism>
<comment type="caution">
    <text evidence="2">The sequence shown here is derived from an EMBL/GenBank/DDBJ whole genome shotgun (WGS) entry which is preliminary data.</text>
</comment>
<feature type="domain" description="MOSC" evidence="1">
    <location>
        <begin position="29"/>
        <end position="164"/>
    </location>
</feature>
<dbReference type="AlphaFoldDB" id="A0A951UTH8"/>
<sequence length="216" mass="24562">MKRLISVCVGLPREVSWKGKRVTTGIFKQPVNERVMLRSLNLEGDQQADLTVHGGAEKAVYAYSMEHYAYWRQQLPDEDFPWGAFGENLTIEELLETEVNIGDRFRIGTAEVMVTQPRFPCFKLNLKFGRDDMVKRFLNSRLSGIYFSVVQEGEVGVGDAIELVSRDENNVTVADIVQIYVREADDNLVRRAVKVPALAGSLRTYFLSQIEPERSL</sequence>
<evidence type="ECO:0000313" key="2">
    <source>
        <dbReference type="EMBL" id="MBW4668757.1"/>
    </source>
</evidence>
<dbReference type="InterPro" id="IPR052353">
    <property type="entry name" value="Benzoxazolinone_Detox_Enz"/>
</dbReference>
<protein>
    <submittedName>
        <fullName evidence="2">MOSC domain-containing protein</fullName>
    </submittedName>
</protein>
<dbReference type="GO" id="GO:0003824">
    <property type="term" value="F:catalytic activity"/>
    <property type="evidence" value="ECO:0007669"/>
    <property type="project" value="InterPro"/>
</dbReference>
<dbReference type="SUPFAM" id="SSF50800">
    <property type="entry name" value="PK beta-barrel domain-like"/>
    <property type="match status" value="1"/>
</dbReference>
<reference evidence="2" key="2">
    <citation type="journal article" date="2022" name="Microbiol. Resour. Announc.">
        <title>Metagenome Sequencing to Explore Phylogenomics of Terrestrial Cyanobacteria.</title>
        <authorList>
            <person name="Ward R.D."/>
            <person name="Stajich J.E."/>
            <person name="Johansen J.R."/>
            <person name="Huntemann M."/>
            <person name="Clum A."/>
            <person name="Foster B."/>
            <person name="Foster B."/>
            <person name="Roux S."/>
            <person name="Palaniappan K."/>
            <person name="Varghese N."/>
            <person name="Mukherjee S."/>
            <person name="Reddy T.B.K."/>
            <person name="Daum C."/>
            <person name="Copeland A."/>
            <person name="Chen I.A."/>
            <person name="Ivanova N.N."/>
            <person name="Kyrpides N.C."/>
            <person name="Shapiro N."/>
            <person name="Eloe-Fadrosh E.A."/>
            <person name="Pietrasiak N."/>
        </authorList>
    </citation>
    <scope>NUCLEOTIDE SEQUENCE</scope>
    <source>
        <strain evidence="2">GSE-NOS-MK-12-04C</strain>
    </source>
</reference>
<dbReference type="Gene3D" id="2.40.33.20">
    <property type="entry name" value="PK beta-barrel domain-like"/>
    <property type="match status" value="1"/>
</dbReference>
<reference evidence="2" key="1">
    <citation type="submission" date="2021-05" db="EMBL/GenBank/DDBJ databases">
        <authorList>
            <person name="Pietrasiak N."/>
            <person name="Ward R."/>
            <person name="Stajich J.E."/>
            <person name="Kurbessoian T."/>
        </authorList>
    </citation>
    <scope>NUCLEOTIDE SEQUENCE</scope>
    <source>
        <strain evidence="2">GSE-NOS-MK-12-04C</strain>
    </source>
</reference>
<dbReference type="Pfam" id="PF03475">
    <property type="entry name" value="YiiM_3-alpha"/>
    <property type="match status" value="1"/>
</dbReference>
<proteinExistence type="predicted"/>
<dbReference type="InterPro" id="IPR005302">
    <property type="entry name" value="MoCF_Sase_C"/>
</dbReference>
<dbReference type="PANTHER" id="PTHR30212:SF2">
    <property type="entry name" value="PROTEIN YIIM"/>
    <property type="match status" value="1"/>
</dbReference>